<dbReference type="Proteomes" id="UP000786811">
    <property type="component" value="Unassembled WGS sequence"/>
</dbReference>
<accession>A0A8J2E5P8</accession>
<proteinExistence type="predicted"/>
<comment type="caution">
    <text evidence="1">The sequence shown here is derived from an EMBL/GenBank/DDBJ whole genome shotgun (WGS) entry which is preliminary data.</text>
</comment>
<reference evidence="1" key="1">
    <citation type="submission" date="2021-04" db="EMBL/GenBank/DDBJ databases">
        <authorList>
            <person name="Chebbi M.A.C M."/>
        </authorList>
    </citation>
    <scope>NUCLEOTIDE SEQUENCE</scope>
</reference>
<keyword evidence="2" id="KW-1185">Reference proteome</keyword>
<gene>
    <name evidence="1" type="ORF">HICCMSTLAB_LOCUS897</name>
</gene>
<name>A0A8J2E5P8_COTCN</name>
<protein>
    <submittedName>
        <fullName evidence="1">Uncharacterized protein</fullName>
    </submittedName>
</protein>
<dbReference type="EMBL" id="CAJNRD030001114">
    <property type="protein sequence ID" value="CAG5074125.1"/>
    <property type="molecule type" value="Genomic_DNA"/>
</dbReference>
<evidence type="ECO:0000313" key="2">
    <source>
        <dbReference type="Proteomes" id="UP000786811"/>
    </source>
</evidence>
<dbReference type="AlphaFoldDB" id="A0A8J2E5P8"/>
<sequence>MKKANKVSEDRKNFRNLPILDKKNYTQVCEAIKTGKLSKDVMVKVPFYCFSSLRHHDHGKLCTYLSLPTIIDYDCLSMLHVSIALDDQAMVDQLLALKVNLQATTKEI</sequence>
<evidence type="ECO:0000313" key="1">
    <source>
        <dbReference type="EMBL" id="CAG5074125.1"/>
    </source>
</evidence>
<organism evidence="1 2">
    <name type="scientific">Cotesia congregata</name>
    <name type="common">Parasitoid wasp</name>
    <name type="synonym">Apanteles congregatus</name>
    <dbReference type="NCBI Taxonomy" id="51543"/>
    <lineage>
        <taxon>Eukaryota</taxon>
        <taxon>Metazoa</taxon>
        <taxon>Ecdysozoa</taxon>
        <taxon>Arthropoda</taxon>
        <taxon>Hexapoda</taxon>
        <taxon>Insecta</taxon>
        <taxon>Pterygota</taxon>
        <taxon>Neoptera</taxon>
        <taxon>Endopterygota</taxon>
        <taxon>Hymenoptera</taxon>
        <taxon>Apocrita</taxon>
        <taxon>Ichneumonoidea</taxon>
        <taxon>Braconidae</taxon>
        <taxon>Microgastrinae</taxon>
        <taxon>Cotesia</taxon>
    </lineage>
</organism>